<evidence type="ECO:0000313" key="4">
    <source>
        <dbReference type="Proteomes" id="UP000320421"/>
    </source>
</evidence>
<keyword evidence="1" id="KW-1133">Transmembrane helix</keyword>
<dbReference type="InterPro" id="IPR012902">
    <property type="entry name" value="N_methyl_site"/>
</dbReference>
<protein>
    <submittedName>
        <fullName evidence="3">Putative major pilin subunit</fullName>
    </submittedName>
</protein>
<accession>A0A517PNB6</accession>
<evidence type="ECO:0000256" key="1">
    <source>
        <dbReference type="SAM" id="Phobius"/>
    </source>
</evidence>
<gene>
    <name evidence="3" type="ORF">HG66A1_26670</name>
</gene>
<dbReference type="Pfam" id="PF07963">
    <property type="entry name" value="N_methyl"/>
    <property type="match status" value="1"/>
</dbReference>
<dbReference type="NCBIfam" id="TIGR04294">
    <property type="entry name" value="pre_pil_HX9DG"/>
    <property type="match status" value="1"/>
</dbReference>
<name>A0A517PNB6_9PLAN</name>
<dbReference type="InterPro" id="IPR011453">
    <property type="entry name" value="DUF1559"/>
</dbReference>
<dbReference type="PANTHER" id="PTHR30093:SF2">
    <property type="entry name" value="TYPE II SECRETION SYSTEM PROTEIN H"/>
    <property type="match status" value="1"/>
</dbReference>
<organism evidence="3 4">
    <name type="scientific">Gimesia chilikensis</name>
    <dbReference type="NCBI Taxonomy" id="2605989"/>
    <lineage>
        <taxon>Bacteria</taxon>
        <taxon>Pseudomonadati</taxon>
        <taxon>Planctomycetota</taxon>
        <taxon>Planctomycetia</taxon>
        <taxon>Planctomycetales</taxon>
        <taxon>Planctomycetaceae</taxon>
        <taxon>Gimesia</taxon>
    </lineage>
</organism>
<dbReference type="Pfam" id="PF07596">
    <property type="entry name" value="SBP_bac_10"/>
    <property type="match status" value="1"/>
</dbReference>
<keyword evidence="4" id="KW-1185">Reference proteome</keyword>
<evidence type="ECO:0000313" key="3">
    <source>
        <dbReference type="EMBL" id="QDT20877.1"/>
    </source>
</evidence>
<dbReference type="NCBIfam" id="TIGR02532">
    <property type="entry name" value="IV_pilin_GFxxxE"/>
    <property type="match status" value="1"/>
</dbReference>
<keyword evidence="1" id="KW-0472">Membrane</keyword>
<dbReference type="OrthoDB" id="289896at2"/>
<dbReference type="PANTHER" id="PTHR30093">
    <property type="entry name" value="GENERAL SECRETION PATHWAY PROTEIN G"/>
    <property type="match status" value="1"/>
</dbReference>
<proteinExistence type="predicted"/>
<feature type="transmembrane region" description="Helical" evidence="1">
    <location>
        <begin position="12"/>
        <end position="34"/>
    </location>
</feature>
<dbReference type="InterPro" id="IPR045584">
    <property type="entry name" value="Pilin-like"/>
</dbReference>
<sequence length="323" mass="34141">MSCPKPRRKGFTLIELLVVIAIIAILIALLLPAVQQAREAARRSTCKNNLKQLGLALHNYNETFGVLPYSVSHSGSCSGGSASTAGKVTLNHRGWLLLLPYLEQSSLYNKFNASLATGSYNPAGGTIVAPGASGNANDEVVSTIVKAFHCPSDATPEVYSTTSSTHYSISPGNSSLLGVFTNYDFSTNSEYTTCTNWGSLGVSSRPMFGFNGCAKFRDVTDGMSNTVAVVETTRLVANGEGTAWGFAKWVGNGTNFAGANINTWYSTGPIGNLASWGYSGSLHTGGCHVLLGDGAVRFISENIDATTRVYLSYIADGKVLGEF</sequence>
<dbReference type="EMBL" id="CP036266">
    <property type="protein sequence ID" value="QDT20877.1"/>
    <property type="molecule type" value="Genomic_DNA"/>
</dbReference>
<dbReference type="AlphaFoldDB" id="A0A517PNB6"/>
<dbReference type="Proteomes" id="UP000320421">
    <property type="component" value="Chromosome"/>
</dbReference>
<dbReference type="SUPFAM" id="SSF54523">
    <property type="entry name" value="Pili subunits"/>
    <property type="match status" value="1"/>
</dbReference>
<feature type="domain" description="DUF1559" evidence="2">
    <location>
        <begin position="35"/>
        <end position="305"/>
    </location>
</feature>
<dbReference type="PROSITE" id="PS00409">
    <property type="entry name" value="PROKAR_NTER_METHYL"/>
    <property type="match status" value="1"/>
</dbReference>
<dbReference type="InterPro" id="IPR027558">
    <property type="entry name" value="Pre_pil_HX9DG_C"/>
</dbReference>
<reference evidence="3 4" key="1">
    <citation type="submission" date="2019-02" db="EMBL/GenBank/DDBJ databases">
        <title>Deep-cultivation of Planctomycetes and their phenomic and genomic characterization uncovers novel biology.</title>
        <authorList>
            <person name="Wiegand S."/>
            <person name="Jogler M."/>
            <person name="Boedeker C."/>
            <person name="Pinto D."/>
            <person name="Vollmers J."/>
            <person name="Rivas-Marin E."/>
            <person name="Kohn T."/>
            <person name="Peeters S.H."/>
            <person name="Heuer A."/>
            <person name="Rast P."/>
            <person name="Oberbeckmann S."/>
            <person name="Bunk B."/>
            <person name="Jeske O."/>
            <person name="Meyerdierks A."/>
            <person name="Storesund J.E."/>
            <person name="Kallscheuer N."/>
            <person name="Luecker S."/>
            <person name="Lage O.M."/>
            <person name="Pohl T."/>
            <person name="Merkel B.J."/>
            <person name="Hornburger P."/>
            <person name="Mueller R.-W."/>
            <person name="Bruemmer F."/>
            <person name="Labrenz M."/>
            <person name="Spormann A.M."/>
            <person name="Op den Camp H."/>
            <person name="Overmann J."/>
            <person name="Amann R."/>
            <person name="Jetten M.S.M."/>
            <person name="Mascher T."/>
            <person name="Medema M.H."/>
            <person name="Devos D.P."/>
            <person name="Kaster A.-K."/>
            <person name="Ovreas L."/>
            <person name="Rohde M."/>
            <person name="Galperin M.Y."/>
            <person name="Jogler C."/>
        </authorList>
    </citation>
    <scope>NUCLEOTIDE SEQUENCE [LARGE SCALE GENOMIC DNA]</scope>
    <source>
        <strain evidence="3 4">HG66A1</strain>
    </source>
</reference>
<dbReference type="Gene3D" id="3.30.700.10">
    <property type="entry name" value="Glycoprotein, Type 4 Pilin"/>
    <property type="match status" value="1"/>
</dbReference>
<dbReference type="RefSeq" id="WP_145184303.1">
    <property type="nucleotide sequence ID" value="NZ_CP036266.1"/>
</dbReference>
<keyword evidence="1" id="KW-0812">Transmembrane</keyword>
<evidence type="ECO:0000259" key="2">
    <source>
        <dbReference type="Pfam" id="PF07596"/>
    </source>
</evidence>